<feature type="signal peptide" evidence="1">
    <location>
        <begin position="1"/>
        <end position="21"/>
    </location>
</feature>
<dbReference type="AlphaFoldDB" id="A0A2D0MXX1"/>
<dbReference type="InterPro" id="IPR036761">
    <property type="entry name" value="TTHA0802/YceI-like_sf"/>
</dbReference>
<evidence type="ECO:0000256" key="1">
    <source>
        <dbReference type="SAM" id="SignalP"/>
    </source>
</evidence>
<dbReference type="Proteomes" id="UP000223913">
    <property type="component" value="Unassembled WGS sequence"/>
</dbReference>
<dbReference type="PROSITE" id="PS51257">
    <property type="entry name" value="PROKAR_LIPOPROTEIN"/>
    <property type="match status" value="1"/>
</dbReference>
<dbReference type="Gene3D" id="2.40.128.110">
    <property type="entry name" value="Lipid/polyisoprenoid-binding, YceI-like"/>
    <property type="match status" value="1"/>
</dbReference>
<gene>
    <name evidence="3" type="ORF">CRP01_38985</name>
</gene>
<dbReference type="OrthoDB" id="951410at2"/>
<keyword evidence="4" id="KW-1185">Reference proteome</keyword>
<proteinExistence type="predicted"/>
<dbReference type="PANTHER" id="PTHR34406:SF1">
    <property type="entry name" value="PROTEIN YCEI"/>
    <property type="match status" value="1"/>
</dbReference>
<feature type="chain" id="PRO_5012090329" evidence="1">
    <location>
        <begin position="22"/>
        <end position="226"/>
    </location>
</feature>
<dbReference type="InterPro" id="IPR007372">
    <property type="entry name" value="Lipid/polyisoprenoid-bd_YceI"/>
</dbReference>
<evidence type="ECO:0000313" key="3">
    <source>
        <dbReference type="EMBL" id="PHN01067.1"/>
    </source>
</evidence>
<organism evidence="3 4">
    <name type="scientific">Flavilitoribacter nigricans (strain ATCC 23147 / DSM 23189 / NBRC 102662 / NCIMB 1420 / SS-2)</name>
    <name type="common">Lewinella nigricans</name>
    <dbReference type="NCBI Taxonomy" id="1122177"/>
    <lineage>
        <taxon>Bacteria</taxon>
        <taxon>Pseudomonadati</taxon>
        <taxon>Bacteroidota</taxon>
        <taxon>Saprospiria</taxon>
        <taxon>Saprospirales</taxon>
        <taxon>Lewinellaceae</taxon>
        <taxon>Flavilitoribacter</taxon>
    </lineage>
</organism>
<comment type="caution">
    <text evidence="3">The sequence shown here is derived from an EMBL/GenBank/DDBJ whole genome shotgun (WGS) entry which is preliminary data.</text>
</comment>
<dbReference type="PANTHER" id="PTHR34406">
    <property type="entry name" value="PROTEIN YCEI"/>
    <property type="match status" value="1"/>
</dbReference>
<dbReference type="SUPFAM" id="SSF101874">
    <property type="entry name" value="YceI-like"/>
    <property type="match status" value="1"/>
</dbReference>
<evidence type="ECO:0000259" key="2">
    <source>
        <dbReference type="SMART" id="SM00867"/>
    </source>
</evidence>
<dbReference type="RefSeq" id="WP_099155526.1">
    <property type="nucleotide sequence ID" value="NZ_PDUD01000064.1"/>
</dbReference>
<name>A0A2D0MXX1_FLAN2</name>
<sequence>MKSINALFAALSLTMLMVACADAPEGQKVEANDAVATETTDVAAEAVAYVVDTEDSEITWVGSKPGGEHTGTVKLTGGELFVENEDLVGGSFVLDMNSIANEDLPDEKKGDLEGHLKTGDFFEVEKFPTATFEVTSVEPATDNPDATHSITGNLTMKGTTKSVTLPAKVEMTEEGLMATTPKFTINRTEWGVNFKSGVLGVPKDKAIHDEIGLQIKLNAAPQTAEM</sequence>
<dbReference type="SMART" id="SM00867">
    <property type="entry name" value="YceI"/>
    <property type="match status" value="1"/>
</dbReference>
<evidence type="ECO:0000313" key="4">
    <source>
        <dbReference type="Proteomes" id="UP000223913"/>
    </source>
</evidence>
<dbReference type="Pfam" id="PF04264">
    <property type="entry name" value="YceI"/>
    <property type="match status" value="1"/>
</dbReference>
<feature type="domain" description="Lipid/polyisoprenoid-binding YceI-like" evidence="2">
    <location>
        <begin position="48"/>
        <end position="220"/>
    </location>
</feature>
<dbReference type="EMBL" id="PDUD01000064">
    <property type="protein sequence ID" value="PHN01067.1"/>
    <property type="molecule type" value="Genomic_DNA"/>
</dbReference>
<reference evidence="3 4" key="1">
    <citation type="submission" date="2017-10" db="EMBL/GenBank/DDBJ databases">
        <title>The draft genome sequence of Lewinella nigricans NBRC 102662.</title>
        <authorList>
            <person name="Wang K."/>
        </authorList>
    </citation>
    <scope>NUCLEOTIDE SEQUENCE [LARGE SCALE GENOMIC DNA]</scope>
    <source>
        <strain evidence="3 4">NBRC 102662</strain>
    </source>
</reference>
<keyword evidence="1" id="KW-0732">Signal</keyword>
<protein>
    <submittedName>
        <fullName evidence="3">Polyisoprenoid-binding protein</fullName>
    </submittedName>
</protein>
<accession>A0A2D0MXX1</accession>